<dbReference type="PRINTS" id="PR01433">
    <property type="entry name" value="POLYCYSTIN2"/>
</dbReference>
<name>A0ABW0ZXV4_9ACTN</name>
<dbReference type="InterPro" id="IPR043203">
    <property type="entry name" value="VGCC_Ca_Na"/>
</dbReference>
<comment type="caution">
    <text evidence="8">The sequence shown here is derived from an EMBL/GenBank/DDBJ whole genome shotgun (WGS) entry which is preliminary data.</text>
</comment>
<dbReference type="Gene3D" id="1.20.120.350">
    <property type="entry name" value="Voltage-gated potassium channels. Chain C"/>
    <property type="match status" value="1"/>
</dbReference>
<evidence type="ECO:0000256" key="1">
    <source>
        <dbReference type="ARBA" id="ARBA00004141"/>
    </source>
</evidence>
<evidence type="ECO:0000256" key="2">
    <source>
        <dbReference type="ARBA" id="ARBA00022692"/>
    </source>
</evidence>
<dbReference type="Proteomes" id="UP001596074">
    <property type="component" value="Unassembled WGS sequence"/>
</dbReference>
<dbReference type="Pfam" id="PF00520">
    <property type="entry name" value="Ion_trans"/>
    <property type="match status" value="1"/>
</dbReference>
<feature type="compositionally biased region" description="Basic and acidic residues" evidence="5">
    <location>
        <begin position="259"/>
        <end position="270"/>
    </location>
</feature>
<reference evidence="9" key="1">
    <citation type="journal article" date="2019" name="Int. J. Syst. Evol. Microbiol.">
        <title>The Global Catalogue of Microorganisms (GCM) 10K type strain sequencing project: providing services to taxonomists for standard genome sequencing and annotation.</title>
        <authorList>
            <consortium name="The Broad Institute Genomics Platform"/>
            <consortium name="The Broad Institute Genome Sequencing Center for Infectious Disease"/>
            <person name="Wu L."/>
            <person name="Ma J."/>
        </authorList>
    </citation>
    <scope>NUCLEOTIDE SEQUENCE [LARGE SCALE GENOMIC DNA]</scope>
    <source>
        <strain evidence="9">KCTC 42087</strain>
    </source>
</reference>
<comment type="subcellular location">
    <subcellularLocation>
        <location evidence="1">Membrane</location>
        <topology evidence="1">Multi-pass membrane protein</topology>
    </subcellularLocation>
</comment>
<keyword evidence="3 6" id="KW-1133">Transmembrane helix</keyword>
<dbReference type="InterPro" id="IPR027359">
    <property type="entry name" value="Volt_channel_dom_sf"/>
</dbReference>
<feature type="transmembrane region" description="Helical" evidence="6">
    <location>
        <begin position="121"/>
        <end position="147"/>
    </location>
</feature>
<dbReference type="PANTHER" id="PTHR10037">
    <property type="entry name" value="VOLTAGE-GATED CATION CHANNEL CALCIUM AND SODIUM"/>
    <property type="match status" value="1"/>
</dbReference>
<dbReference type="InterPro" id="IPR003915">
    <property type="entry name" value="PKD_2"/>
</dbReference>
<feature type="transmembrane region" description="Helical" evidence="6">
    <location>
        <begin position="80"/>
        <end position="100"/>
    </location>
</feature>
<evidence type="ECO:0000256" key="3">
    <source>
        <dbReference type="ARBA" id="ARBA00022989"/>
    </source>
</evidence>
<dbReference type="SUPFAM" id="SSF81324">
    <property type="entry name" value="Voltage-gated potassium channels"/>
    <property type="match status" value="1"/>
</dbReference>
<dbReference type="EMBL" id="JBHSON010000010">
    <property type="protein sequence ID" value="MFC5745770.1"/>
    <property type="molecule type" value="Genomic_DNA"/>
</dbReference>
<dbReference type="RefSeq" id="WP_378281395.1">
    <property type="nucleotide sequence ID" value="NZ_JBHSON010000010.1"/>
</dbReference>
<keyword evidence="2 6" id="KW-0812">Transmembrane</keyword>
<sequence>MSRVERVRAVVESRRTQRLIIAVILINGVTLGLETVPPVMDRYAPVLHAVDRVALGVFVVELLAKVYVQRVGFARDPWNLFDAVVVGISLVPHSGGLSVLRALRILRALRLISVVPSLRRVVSALLGAVPGMASIAALLALVLYVAAVMASKLFGATTPEYFGDLPTSLFTLFQVMTGEAWSDVARSVMEHHPAGWIFFVVFILLCTFVVLNLFIAVVVRAMEEDDQEVAETFMQAQRESNTLLLAEISALRDEVRALRDDRPSVRDGGDGTRPGTEPAAN</sequence>
<organism evidence="8 9">
    <name type="scientific">Actinomadura rugatobispora</name>
    <dbReference type="NCBI Taxonomy" id="1994"/>
    <lineage>
        <taxon>Bacteria</taxon>
        <taxon>Bacillati</taxon>
        <taxon>Actinomycetota</taxon>
        <taxon>Actinomycetes</taxon>
        <taxon>Streptosporangiales</taxon>
        <taxon>Thermomonosporaceae</taxon>
        <taxon>Actinomadura</taxon>
    </lineage>
</organism>
<dbReference type="InterPro" id="IPR005821">
    <property type="entry name" value="Ion_trans_dom"/>
</dbReference>
<evidence type="ECO:0000313" key="9">
    <source>
        <dbReference type="Proteomes" id="UP001596074"/>
    </source>
</evidence>
<gene>
    <name evidence="8" type="ORF">ACFPZN_09145</name>
</gene>
<evidence type="ECO:0000313" key="8">
    <source>
        <dbReference type="EMBL" id="MFC5745770.1"/>
    </source>
</evidence>
<feature type="region of interest" description="Disordered" evidence="5">
    <location>
        <begin position="259"/>
        <end position="281"/>
    </location>
</feature>
<dbReference type="Gene3D" id="1.10.287.70">
    <property type="match status" value="1"/>
</dbReference>
<dbReference type="PANTHER" id="PTHR10037:SF62">
    <property type="entry name" value="SODIUM CHANNEL PROTEIN 60E"/>
    <property type="match status" value="1"/>
</dbReference>
<evidence type="ECO:0000256" key="5">
    <source>
        <dbReference type="SAM" id="MobiDB-lite"/>
    </source>
</evidence>
<proteinExistence type="predicted"/>
<feature type="transmembrane region" description="Helical" evidence="6">
    <location>
        <begin position="196"/>
        <end position="219"/>
    </location>
</feature>
<protein>
    <submittedName>
        <fullName evidence="8">Ion transporter</fullName>
    </submittedName>
</protein>
<keyword evidence="9" id="KW-1185">Reference proteome</keyword>
<feature type="transmembrane region" description="Helical" evidence="6">
    <location>
        <begin position="20"/>
        <end position="37"/>
    </location>
</feature>
<evidence type="ECO:0000256" key="4">
    <source>
        <dbReference type="ARBA" id="ARBA00023136"/>
    </source>
</evidence>
<keyword evidence="4 6" id="KW-0472">Membrane</keyword>
<feature type="domain" description="Ion transport" evidence="7">
    <location>
        <begin position="17"/>
        <end position="227"/>
    </location>
</feature>
<accession>A0ABW0ZXV4</accession>
<evidence type="ECO:0000256" key="6">
    <source>
        <dbReference type="SAM" id="Phobius"/>
    </source>
</evidence>
<evidence type="ECO:0000259" key="7">
    <source>
        <dbReference type="Pfam" id="PF00520"/>
    </source>
</evidence>